<dbReference type="EMBL" id="JAOQIO010000113">
    <property type="protein sequence ID" value="MCU6797187.1"/>
    <property type="molecule type" value="Genomic_DNA"/>
</dbReference>
<dbReference type="InterPro" id="IPR019953">
    <property type="entry name" value="OHR"/>
</dbReference>
<dbReference type="PANTHER" id="PTHR33797">
    <property type="entry name" value="ORGANIC HYDROPEROXIDE RESISTANCE PROTEIN-LIKE"/>
    <property type="match status" value="1"/>
</dbReference>
<dbReference type="NCBIfam" id="TIGR03561">
    <property type="entry name" value="organ_hyd_perox"/>
    <property type="match status" value="1"/>
</dbReference>
<proteinExistence type="inferred from homology"/>
<dbReference type="Gene3D" id="2.20.25.10">
    <property type="match status" value="1"/>
</dbReference>
<sequence>MGSPYTAHVTSHGGRNGFVRTSDGLFDQKVGTPNEGEAAGTNPEQLFGAAYAACFHSALKSIAKSKSIDTSNSQVTAHVTLHSEGTQYHLSVEMEVTVPSLEEARVMELAEAAHKVCPYSKATRGNVEVTLKVRAPVQK</sequence>
<comment type="similarity">
    <text evidence="1">Belongs to the OsmC/Ohr family.</text>
</comment>
<dbReference type="Proteomes" id="UP001652445">
    <property type="component" value="Unassembled WGS sequence"/>
</dbReference>
<dbReference type="Gene3D" id="3.30.300.20">
    <property type="match status" value="1"/>
</dbReference>
<evidence type="ECO:0000313" key="4">
    <source>
        <dbReference type="Proteomes" id="UP001652445"/>
    </source>
</evidence>
<evidence type="ECO:0000256" key="1">
    <source>
        <dbReference type="ARBA" id="ARBA00007378"/>
    </source>
</evidence>
<evidence type="ECO:0000313" key="3">
    <source>
        <dbReference type="EMBL" id="MCU6797187.1"/>
    </source>
</evidence>
<dbReference type="PANTHER" id="PTHR33797:SF2">
    <property type="entry name" value="ORGANIC HYDROPEROXIDE RESISTANCE PROTEIN-LIKE"/>
    <property type="match status" value="1"/>
</dbReference>
<feature type="region of interest" description="Disordered" evidence="2">
    <location>
        <begin position="1"/>
        <end position="23"/>
    </location>
</feature>
<keyword evidence="4" id="KW-1185">Reference proteome</keyword>
<evidence type="ECO:0000256" key="2">
    <source>
        <dbReference type="SAM" id="MobiDB-lite"/>
    </source>
</evidence>
<name>A0ABT2UTM9_9BACL</name>
<dbReference type="InterPro" id="IPR015946">
    <property type="entry name" value="KH_dom-like_a/b"/>
</dbReference>
<gene>
    <name evidence="3" type="ORF">OB236_34165</name>
</gene>
<dbReference type="SUPFAM" id="SSF82784">
    <property type="entry name" value="OsmC-like"/>
    <property type="match status" value="1"/>
</dbReference>
<accession>A0ABT2UTM9</accession>
<dbReference type="Pfam" id="PF02566">
    <property type="entry name" value="OsmC"/>
    <property type="match status" value="1"/>
</dbReference>
<dbReference type="InterPro" id="IPR003718">
    <property type="entry name" value="OsmC/Ohr_fam"/>
</dbReference>
<dbReference type="InterPro" id="IPR036102">
    <property type="entry name" value="OsmC/Ohrsf"/>
</dbReference>
<reference evidence="3 4" key="1">
    <citation type="submission" date="2022-09" db="EMBL/GenBank/DDBJ databases">
        <authorList>
            <person name="Han X.L."/>
            <person name="Wang Q."/>
            <person name="Lu T."/>
        </authorList>
    </citation>
    <scope>NUCLEOTIDE SEQUENCE [LARGE SCALE GENOMIC DNA]</scope>
    <source>
        <strain evidence="3 4">WQ 127069</strain>
    </source>
</reference>
<comment type="caution">
    <text evidence="3">The sequence shown here is derived from an EMBL/GenBank/DDBJ whole genome shotgun (WGS) entry which is preliminary data.</text>
</comment>
<organism evidence="3 4">
    <name type="scientific">Paenibacillus baimaensis</name>
    <dbReference type="NCBI Taxonomy" id="2982185"/>
    <lineage>
        <taxon>Bacteria</taxon>
        <taxon>Bacillati</taxon>
        <taxon>Bacillota</taxon>
        <taxon>Bacilli</taxon>
        <taxon>Bacillales</taxon>
        <taxon>Paenibacillaceae</taxon>
        <taxon>Paenibacillus</taxon>
    </lineage>
</organism>
<protein>
    <submittedName>
        <fullName evidence="3">Organic hydroperoxide resistance protein</fullName>
    </submittedName>
</protein>